<gene>
    <name evidence="1" type="ORF">BN381_300051</name>
</gene>
<protein>
    <submittedName>
        <fullName evidence="1">Uncharacterized protein</fullName>
    </submittedName>
</protein>
<reference evidence="1 2" key="1">
    <citation type="journal article" date="2013" name="ISME J.">
        <title>Metabolic model for the filamentous 'Candidatus Microthrix parvicella' based on genomic and metagenomic analyses.</title>
        <authorList>
            <person name="Jon McIlroy S."/>
            <person name="Kristiansen R."/>
            <person name="Albertsen M."/>
            <person name="Michael Karst S."/>
            <person name="Rossetti S."/>
            <person name="Lund Nielsen J."/>
            <person name="Tandoi V."/>
            <person name="James Seviour R."/>
            <person name="Nielsen P.H."/>
        </authorList>
    </citation>
    <scope>NUCLEOTIDE SEQUENCE [LARGE SCALE GENOMIC DNA]</scope>
    <source>
        <strain evidence="1 2">RN1</strain>
    </source>
</reference>
<name>R4YZ60_9ACTN</name>
<dbReference type="HOGENOM" id="CLU_1934205_0_0_11"/>
<evidence type="ECO:0000313" key="2">
    <source>
        <dbReference type="Proteomes" id="UP000018291"/>
    </source>
</evidence>
<evidence type="ECO:0000313" key="1">
    <source>
        <dbReference type="EMBL" id="CCM63904.1"/>
    </source>
</evidence>
<sequence>MSQSESLSDMSARQVSDGAEVMLSIENRIVFVKKQMRVGSRTLRSRRPDLVSKKNQQKIDIDGSVYETKTDEEADLFVAAAQLAAEQHQYRLVDVPTIPAALTTPLSLDNERWQYAVINLGLFDPGSTGV</sequence>
<organism evidence="1 2">
    <name type="scientific">Candidatus Neomicrothrix parvicella RN1</name>
    <dbReference type="NCBI Taxonomy" id="1229780"/>
    <lineage>
        <taxon>Bacteria</taxon>
        <taxon>Bacillati</taxon>
        <taxon>Actinomycetota</taxon>
        <taxon>Acidimicrobiia</taxon>
        <taxon>Acidimicrobiales</taxon>
        <taxon>Microthrixaceae</taxon>
        <taxon>Candidatus Neomicrothrix</taxon>
    </lineage>
</organism>
<accession>R4YZ60</accession>
<proteinExistence type="predicted"/>
<dbReference type="EMBL" id="CANL01000024">
    <property type="protein sequence ID" value="CCM63904.1"/>
    <property type="molecule type" value="Genomic_DNA"/>
</dbReference>
<dbReference type="Proteomes" id="UP000018291">
    <property type="component" value="Unassembled WGS sequence"/>
</dbReference>
<keyword evidence="2" id="KW-1185">Reference proteome</keyword>
<dbReference type="AlphaFoldDB" id="R4YZ60"/>
<comment type="caution">
    <text evidence="1">The sequence shown here is derived from an EMBL/GenBank/DDBJ whole genome shotgun (WGS) entry which is preliminary data.</text>
</comment>
<dbReference type="STRING" id="1229780.BN381_300051"/>